<dbReference type="Pfam" id="PF17678">
    <property type="entry name" value="Glyco_hydro_92N"/>
    <property type="match status" value="1"/>
</dbReference>
<proteinExistence type="predicted"/>
<dbReference type="GO" id="GO:0030246">
    <property type="term" value="F:carbohydrate binding"/>
    <property type="evidence" value="ECO:0007669"/>
    <property type="project" value="InterPro"/>
</dbReference>
<dbReference type="EMBL" id="BQKE01000004">
    <property type="protein sequence ID" value="GJM64074.1"/>
    <property type="molecule type" value="Genomic_DNA"/>
</dbReference>
<dbReference type="GO" id="GO:0006516">
    <property type="term" value="P:glycoprotein catabolic process"/>
    <property type="evidence" value="ECO:0007669"/>
    <property type="project" value="TreeGrafter"/>
</dbReference>
<evidence type="ECO:0000259" key="5">
    <source>
        <dbReference type="Pfam" id="PF07971"/>
    </source>
</evidence>
<sequence>MKKTSIYIICFLLSLPSLGQSIIEQTNLFIGTGGHGHTFPHAMVPFGAVAAGPDWAQRGWDAAGGYHYDAKSILGFSQIHLSGTGLTEAGDFLIQPTVGKIHINAGKPDIIDDGYRSRFSHEDEQAHPGYYQVRLQDYDVNVEVTATERTGFYKLTFPKTDSAHLLIDLMHHINGNPGSVKHASISIQDQQTVTGYRLTNGIWANHRQLYFAMRFSKPYESKLIYDANKYGFTKKHFFKDLNHRVSDKLKAVFNFKTEDQEAIYVKIAVSSVSARNALENLEKEIPDWDFDRVKKQAERKWEQELSKITVTGNKDRVAKFYTALYHNFIHPTLNQDVNGEYRGMDQEVHQGHDFEHYTMFSLWDTFRATHPLLTLTQPERTDDIMKTMTAFQQENPEKMLPMWSLYQNENTCMIGLHAIPVLADAYYKGLYTGQDDRLLESMVASAENPGVDSTAGRAIYPAYYGQKYYIEKGYHPNDVVRTGVSVTLEHAYDDWALALAAKKMGKEEVAEKYRQRAQNYRNVWDMEWQFFRARLNNGEFREPFEPRAYHREDFHDRDYTEGNAWQYLFFVPHDVYGLAELMGGEKQLEARLDELFTLPYQGESAVEDVSGLIGDYAHGNEPCHHVAYLYGHVGKPSKTQKLIHRIDQEFYKNAPDGYIGNEDAGQMSAWYVFSAMGFYPVNPAGGVYVFGSPLMESASIKVSESKTFDISVENYAPENIYIKSVKLNGKKYPNVFIRHEDIVKGGKLEYVMSNKPTRWGEKSERVPFADGGL</sequence>
<dbReference type="GO" id="GO:0005829">
    <property type="term" value="C:cytosol"/>
    <property type="evidence" value="ECO:0007669"/>
    <property type="project" value="TreeGrafter"/>
</dbReference>
<accession>A0AAN5AM63</accession>
<dbReference type="InterPro" id="IPR014718">
    <property type="entry name" value="GH-type_carb-bd"/>
</dbReference>
<dbReference type="AlphaFoldDB" id="A0AAN5AM63"/>
<dbReference type="Gene3D" id="1.20.1050.60">
    <property type="entry name" value="alpha-1,2-mannosidase"/>
    <property type="match status" value="1"/>
</dbReference>
<dbReference type="Pfam" id="PF07971">
    <property type="entry name" value="Glyco_hydro_92"/>
    <property type="match status" value="1"/>
</dbReference>
<evidence type="ECO:0000313" key="8">
    <source>
        <dbReference type="Proteomes" id="UP001310022"/>
    </source>
</evidence>
<dbReference type="Gene3D" id="1.20.1610.10">
    <property type="entry name" value="alpha-1,2-mannosidases domains"/>
    <property type="match status" value="1"/>
</dbReference>
<evidence type="ECO:0000256" key="4">
    <source>
        <dbReference type="SAM" id="SignalP"/>
    </source>
</evidence>
<evidence type="ECO:0000256" key="2">
    <source>
        <dbReference type="ARBA" id="ARBA00011245"/>
    </source>
</evidence>
<dbReference type="PANTHER" id="PTHR12143">
    <property type="entry name" value="PEPTIDE N-GLYCANASE PNGASE -RELATED"/>
    <property type="match status" value="1"/>
</dbReference>
<dbReference type="PANTHER" id="PTHR12143:SF39">
    <property type="entry name" value="SECRETED PROTEIN"/>
    <property type="match status" value="1"/>
</dbReference>
<reference evidence="7 8" key="1">
    <citation type="submission" date="2021-12" db="EMBL/GenBank/DDBJ databases">
        <title>Genome sequencing of bacteria with rrn-lacking chromosome and rrn-plasmid.</title>
        <authorList>
            <person name="Anda M."/>
            <person name="Iwasaki W."/>
        </authorList>
    </citation>
    <scope>NUCLEOTIDE SEQUENCE [LARGE SCALE GENOMIC DNA]</scope>
    <source>
        <strain evidence="7 8">NBRC 15940</strain>
    </source>
</reference>
<gene>
    <name evidence="7" type="ORF">PEDI_46260</name>
</gene>
<comment type="caution">
    <text evidence="7">The sequence shown here is derived from an EMBL/GenBank/DDBJ whole genome shotgun (WGS) entry which is preliminary data.</text>
</comment>
<evidence type="ECO:0000256" key="1">
    <source>
        <dbReference type="ARBA" id="ARBA00001913"/>
    </source>
</evidence>
<dbReference type="NCBIfam" id="TIGR01180">
    <property type="entry name" value="aman2_put"/>
    <property type="match status" value="1"/>
</dbReference>
<organism evidence="7 8">
    <name type="scientific">Persicobacter diffluens</name>
    <dbReference type="NCBI Taxonomy" id="981"/>
    <lineage>
        <taxon>Bacteria</taxon>
        <taxon>Pseudomonadati</taxon>
        <taxon>Bacteroidota</taxon>
        <taxon>Cytophagia</taxon>
        <taxon>Cytophagales</taxon>
        <taxon>Persicobacteraceae</taxon>
        <taxon>Persicobacter</taxon>
    </lineage>
</organism>
<dbReference type="GO" id="GO:0000224">
    <property type="term" value="F:peptide-N4-(N-acetyl-beta-glucosaminyl)asparagine amidase activity"/>
    <property type="evidence" value="ECO:0007669"/>
    <property type="project" value="TreeGrafter"/>
</dbReference>
<comment type="cofactor">
    <cofactor evidence="1">
        <name>Ca(2+)</name>
        <dbReference type="ChEBI" id="CHEBI:29108"/>
    </cofactor>
</comment>
<dbReference type="InterPro" id="IPR012939">
    <property type="entry name" value="Glyco_hydro_92"/>
</dbReference>
<dbReference type="InterPro" id="IPR050883">
    <property type="entry name" value="PNGase"/>
</dbReference>
<keyword evidence="8" id="KW-1185">Reference proteome</keyword>
<feature type="chain" id="PRO_5042813341" evidence="4">
    <location>
        <begin position="20"/>
        <end position="773"/>
    </location>
</feature>
<dbReference type="FunFam" id="3.30.2080.10:FF:000001">
    <property type="entry name" value="Alpha-1,2-mannosidase subfamily"/>
    <property type="match status" value="1"/>
</dbReference>
<dbReference type="SUPFAM" id="SSF48208">
    <property type="entry name" value="Six-hairpin glycosidases"/>
    <property type="match status" value="1"/>
</dbReference>
<dbReference type="Gene3D" id="2.70.98.10">
    <property type="match status" value="1"/>
</dbReference>
<dbReference type="InterPro" id="IPR008928">
    <property type="entry name" value="6-hairpin_glycosidase_sf"/>
</dbReference>
<evidence type="ECO:0000256" key="3">
    <source>
        <dbReference type="ARBA" id="ARBA00022837"/>
    </source>
</evidence>
<keyword evidence="7" id="KW-0378">Hydrolase</keyword>
<comment type="subunit">
    <text evidence="2">Monomer.</text>
</comment>
<dbReference type="InterPro" id="IPR005887">
    <property type="entry name" value="GH92_a_mannosidase_put"/>
</dbReference>
<evidence type="ECO:0000259" key="6">
    <source>
        <dbReference type="Pfam" id="PF17678"/>
    </source>
</evidence>
<dbReference type="GO" id="GO:0005975">
    <property type="term" value="P:carbohydrate metabolic process"/>
    <property type="evidence" value="ECO:0007669"/>
    <property type="project" value="InterPro"/>
</dbReference>
<feature type="signal peptide" evidence="4">
    <location>
        <begin position="1"/>
        <end position="19"/>
    </location>
</feature>
<keyword evidence="4" id="KW-0732">Signal</keyword>
<dbReference type="InterPro" id="IPR041371">
    <property type="entry name" value="GH92_N"/>
</dbReference>
<feature type="domain" description="Glycosyl hydrolase family 92" evidence="5">
    <location>
        <begin position="276"/>
        <end position="753"/>
    </location>
</feature>
<dbReference type="Proteomes" id="UP001310022">
    <property type="component" value="Unassembled WGS sequence"/>
</dbReference>
<dbReference type="RefSeq" id="WP_338239158.1">
    <property type="nucleotide sequence ID" value="NZ_BQKE01000004.1"/>
</dbReference>
<feature type="domain" description="Glycosyl hydrolase family 92 N-terminal" evidence="6">
    <location>
        <begin position="27"/>
        <end position="270"/>
    </location>
</feature>
<name>A0AAN5AM63_9BACT</name>
<evidence type="ECO:0000313" key="7">
    <source>
        <dbReference type="EMBL" id="GJM64074.1"/>
    </source>
</evidence>
<dbReference type="Gene3D" id="3.30.2080.10">
    <property type="entry name" value="GH92 mannosidase domain"/>
    <property type="match status" value="1"/>
</dbReference>
<protein>
    <submittedName>
        <fullName evidence="7">Sugar hydrolase</fullName>
    </submittedName>
</protein>
<keyword evidence="3" id="KW-0106">Calcium</keyword>